<dbReference type="AlphaFoldDB" id="A0A4Z1BKY1"/>
<dbReference type="InterPro" id="IPR039421">
    <property type="entry name" value="Type_1_exporter"/>
</dbReference>
<dbReference type="PROSITE" id="PS50893">
    <property type="entry name" value="ABC_TRANSPORTER_2"/>
    <property type="match status" value="1"/>
</dbReference>
<proteinExistence type="predicted"/>
<evidence type="ECO:0000259" key="9">
    <source>
        <dbReference type="PROSITE" id="PS50929"/>
    </source>
</evidence>
<evidence type="ECO:0000256" key="3">
    <source>
        <dbReference type="ARBA" id="ARBA00022741"/>
    </source>
</evidence>
<feature type="transmembrane region" description="Helical" evidence="7">
    <location>
        <begin position="156"/>
        <end position="175"/>
    </location>
</feature>
<dbReference type="Gene3D" id="1.20.1560.10">
    <property type="entry name" value="ABC transporter type 1, transmembrane domain"/>
    <property type="match status" value="1"/>
</dbReference>
<evidence type="ECO:0000256" key="2">
    <source>
        <dbReference type="ARBA" id="ARBA00022692"/>
    </source>
</evidence>
<dbReference type="Gene3D" id="3.40.50.300">
    <property type="entry name" value="P-loop containing nucleotide triphosphate hydrolases"/>
    <property type="match status" value="1"/>
</dbReference>
<feature type="transmembrane region" description="Helical" evidence="7">
    <location>
        <begin position="131"/>
        <end position="150"/>
    </location>
</feature>
<keyword evidence="6 7" id="KW-0472">Membrane</keyword>
<dbReference type="PROSITE" id="PS50929">
    <property type="entry name" value="ABC_TM1F"/>
    <property type="match status" value="1"/>
</dbReference>
<dbReference type="PROSITE" id="PS00211">
    <property type="entry name" value="ABC_TRANSPORTER_1"/>
    <property type="match status" value="1"/>
</dbReference>
<dbReference type="InterPro" id="IPR036640">
    <property type="entry name" value="ABC1_TM_sf"/>
</dbReference>
<name>A0A4Z1BKY1_9GAMM</name>
<keyword evidence="4 10" id="KW-0067">ATP-binding</keyword>
<dbReference type="EMBL" id="SRPF01000002">
    <property type="protein sequence ID" value="TGN40407.1"/>
    <property type="molecule type" value="Genomic_DNA"/>
</dbReference>
<sequence>MMPELLGQGRRRMLIGVFALICAEGAAAGAAAFATRMLFNALHGQQSLPTQPMALLAISGLLIALCRVAARTRGERMGQHYALDIRHALFNQGTAMSVSDVSARRAGYMSLRFVGDLTAFRNWLGLGLPRLLAAVVLIPTTLLVLGWMHLPFIWVVAPLFLAALMAIGLGGLKLPSMQRRVRSRRAAIAADMAERMPIAPELGQLGRRSLEAKRIDRRSRRLISAALTRVRHAEVLKSVPDMVAGCSAVAVIWIGSRHNLDTGTIAGALSALGIALKPMRDLAGVWNHGAAFSAAHKKCVAALQRPRRREAPGGRQLARNRPLSVSFVDTVLPPISGLNARISAGSRVKLAGANGAGKSRLMNALAGLDTLDGGAVTLNGENLADLSQGSLRRSIVRIGSNPAILKGTLRKALTLGLDRRPDDGRILKAAGKAGLDAMLESADDLEYTVAEGGRNLSAGQRVKISMVRAMLSRPGLILIDSSAAQLDRSGIQALADWVAHQNATVMASEQVNLPSELFDQKITLDQRQKTSVTQTTLPMRMDA</sequence>
<evidence type="ECO:0000259" key="8">
    <source>
        <dbReference type="PROSITE" id="PS50893"/>
    </source>
</evidence>
<comment type="caution">
    <text evidence="10">The sequence shown here is derived from an EMBL/GenBank/DDBJ whole genome shotgun (WGS) entry which is preliminary data.</text>
</comment>
<accession>A0A4Z1BKY1</accession>
<dbReference type="InterPro" id="IPR011527">
    <property type="entry name" value="ABC1_TM_dom"/>
</dbReference>
<evidence type="ECO:0000256" key="4">
    <source>
        <dbReference type="ARBA" id="ARBA00022840"/>
    </source>
</evidence>
<dbReference type="GO" id="GO:0016887">
    <property type="term" value="F:ATP hydrolysis activity"/>
    <property type="evidence" value="ECO:0007669"/>
    <property type="project" value="InterPro"/>
</dbReference>
<comment type="subcellular location">
    <subcellularLocation>
        <location evidence="1">Cell membrane</location>
        <topology evidence="1">Multi-pass membrane protein</topology>
    </subcellularLocation>
</comment>
<dbReference type="OrthoDB" id="9776369at2"/>
<feature type="transmembrane region" description="Helical" evidence="7">
    <location>
        <begin position="52"/>
        <end position="70"/>
    </location>
</feature>
<evidence type="ECO:0000313" key="11">
    <source>
        <dbReference type="Proteomes" id="UP000298325"/>
    </source>
</evidence>
<dbReference type="InterPro" id="IPR003439">
    <property type="entry name" value="ABC_transporter-like_ATP-bd"/>
</dbReference>
<protein>
    <submittedName>
        <fullName evidence="10">ABC transporter ATP-binding protein</fullName>
    </submittedName>
</protein>
<dbReference type="GO" id="GO:0140359">
    <property type="term" value="F:ABC-type transporter activity"/>
    <property type="evidence" value="ECO:0007669"/>
    <property type="project" value="InterPro"/>
</dbReference>
<keyword evidence="3" id="KW-0547">Nucleotide-binding</keyword>
<dbReference type="RefSeq" id="WP_135803069.1">
    <property type="nucleotide sequence ID" value="NZ_SRPF01000002.1"/>
</dbReference>
<dbReference type="PANTHER" id="PTHR24221">
    <property type="entry name" value="ATP-BINDING CASSETTE SUB-FAMILY B"/>
    <property type="match status" value="1"/>
</dbReference>
<feature type="domain" description="ABC transporter" evidence="8">
    <location>
        <begin position="320"/>
        <end position="540"/>
    </location>
</feature>
<dbReference type="GO" id="GO:0005886">
    <property type="term" value="C:plasma membrane"/>
    <property type="evidence" value="ECO:0007669"/>
    <property type="project" value="UniProtKB-SubCell"/>
</dbReference>
<gene>
    <name evidence="10" type="ORF">E5Q11_09065</name>
</gene>
<dbReference type="SUPFAM" id="SSF90123">
    <property type="entry name" value="ABC transporter transmembrane region"/>
    <property type="match status" value="1"/>
</dbReference>
<dbReference type="PANTHER" id="PTHR24221:SF654">
    <property type="entry name" value="ATP-BINDING CASSETTE SUB-FAMILY B MEMBER 6"/>
    <property type="match status" value="1"/>
</dbReference>
<dbReference type="Pfam" id="PF00005">
    <property type="entry name" value="ABC_tran"/>
    <property type="match status" value="1"/>
</dbReference>
<keyword evidence="2 7" id="KW-0812">Transmembrane</keyword>
<organism evidence="10 11">
    <name type="scientific">Marinobacter confluentis</name>
    <dbReference type="NCBI Taxonomy" id="1697557"/>
    <lineage>
        <taxon>Bacteria</taxon>
        <taxon>Pseudomonadati</taxon>
        <taxon>Pseudomonadota</taxon>
        <taxon>Gammaproteobacteria</taxon>
        <taxon>Pseudomonadales</taxon>
        <taxon>Marinobacteraceae</taxon>
        <taxon>Marinobacter</taxon>
    </lineage>
</organism>
<dbReference type="GO" id="GO:0005524">
    <property type="term" value="F:ATP binding"/>
    <property type="evidence" value="ECO:0007669"/>
    <property type="project" value="UniProtKB-KW"/>
</dbReference>
<dbReference type="InterPro" id="IPR027417">
    <property type="entry name" value="P-loop_NTPase"/>
</dbReference>
<evidence type="ECO:0000256" key="6">
    <source>
        <dbReference type="ARBA" id="ARBA00023136"/>
    </source>
</evidence>
<dbReference type="Pfam" id="PF00664">
    <property type="entry name" value="ABC_membrane"/>
    <property type="match status" value="1"/>
</dbReference>
<evidence type="ECO:0000256" key="5">
    <source>
        <dbReference type="ARBA" id="ARBA00022989"/>
    </source>
</evidence>
<evidence type="ECO:0000313" key="10">
    <source>
        <dbReference type="EMBL" id="TGN40407.1"/>
    </source>
</evidence>
<keyword evidence="5 7" id="KW-1133">Transmembrane helix</keyword>
<dbReference type="Proteomes" id="UP000298325">
    <property type="component" value="Unassembled WGS sequence"/>
</dbReference>
<dbReference type="SUPFAM" id="SSF52540">
    <property type="entry name" value="P-loop containing nucleoside triphosphate hydrolases"/>
    <property type="match status" value="1"/>
</dbReference>
<reference evidence="10 11" key="1">
    <citation type="submission" date="2019-04" db="EMBL/GenBank/DDBJ databases">
        <authorList>
            <person name="Park S."/>
            <person name="Yoon J.-H."/>
        </authorList>
    </citation>
    <scope>NUCLEOTIDE SEQUENCE [LARGE SCALE GENOMIC DNA]</scope>
    <source>
        <strain evidence="10 11">HJM-18</strain>
    </source>
</reference>
<feature type="domain" description="ABC transmembrane type-1" evidence="9">
    <location>
        <begin position="14"/>
        <end position="291"/>
    </location>
</feature>
<keyword evidence="11" id="KW-1185">Reference proteome</keyword>
<dbReference type="GO" id="GO:0034040">
    <property type="term" value="F:ATPase-coupled lipid transmembrane transporter activity"/>
    <property type="evidence" value="ECO:0007669"/>
    <property type="project" value="TreeGrafter"/>
</dbReference>
<evidence type="ECO:0000256" key="1">
    <source>
        <dbReference type="ARBA" id="ARBA00004651"/>
    </source>
</evidence>
<evidence type="ECO:0000256" key="7">
    <source>
        <dbReference type="SAM" id="Phobius"/>
    </source>
</evidence>
<dbReference type="InterPro" id="IPR017871">
    <property type="entry name" value="ABC_transporter-like_CS"/>
</dbReference>